<dbReference type="PANTHER" id="PTHR34709">
    <property type="entry name" value="OS10G0396666 PROTEIN"/>
    <property type="match status" value="1"/>
</dbReference>
<evidence type="ECO:0000313" key="4">
    <source>
        <dbReference type="Proteomes" id="UP001231189"/>
    </source>
</evidence>
<dbReference type="InterPro" id="IPR001810">
    <property type="entry name" value="F-box_dom"/>
</dbReference>
<dbReference type="InterPro" id="IPR036047">
    <property type="entry name" value="F-box-like_dom_sf"/>
</dbReference>
<dbReference type="PROSITE" id="PS50181">
    <property type="entry name" value="FBOX"/>
    <property type="match status" value="1"/>
</dbReference>
<feature type="domain" description="F-box" evidence="2">
    <location>
        <begin position="32"/>
        <end position="81"/>
    </location>
</feature>
<sequence length="475" mass="53733">MELRSGRLVRSLPTPPPRPSRRPPGFPDGDGSDRISALPDEMLLEILGRLRCARAAAHTSGLSRRWRGLWRHLRELSFRDMSADAADAALGQVAGQALSFLEVDIPYKHRVPEPARVSALLHAAARLAPADLVFSFSLRANCKYGNFPFEIPSFQRATSIKLRVRNHYLIPPAGAVEFPLLEKLSVACSRIDTAELVRRCPRLRVFEIQFYPSRDVAANRIKVHSPTIEDLAVDIYVQLDRLDIIAPVLKRFSLRVNMAKDSTVSFSAPMVENIYWFCSFQDNNVGFGEKWRLSRLKLVMEENVGVLHMLIYWKGYDVLPDRTFSQEIAQLLAFSVLELELELDLQSKIHGIGALVSHLLGVCSSIRRLKVDIRQYYWHTECSPNCPCHQPQNWRNEIISLKALEEVELTGCDGTENDVDLLKLLFRCAPLMKSMTVVLAPESSLPTDQDCEEIYSMFEANPQVKCSVYRSPSKG</sequence>
<proteinExistence type="predicted"/>
<dbReference type="EMBL" id="JAUUTY010000004">
    <property type="protein sequence ID" value="KAK1641888.1"/>
    <property type="molecule type" value="Genomic_DNA"/>
</dbReference>
<protein>
    <recommendedName>
        <fullName evidence="2">F-box domain-containing protein</fullName>
    </recommendedName>
</protein>
<accession>A0AAD8RZ20</accession>
<keyword evidence="4" id="KW-1185">Reference proteome</keyword>
<dbReference type="SUPFAM" id="SSF81383">
    <property type="entry name" value="F-box domain"/>
    <property type="match status" value="1"/>
</dbReference>
<dbReference type="PANTHER" id="PTHR34709:SF44">
    <property type="entry name" value="FBD DOMAIN-CONTAINING PROTEIN"/>
    <property type="match status" value="1"/>
</dbReference>
<dbReference type="AlphaFoldDB" id="A0AAD8RZ20"/>
<dbReference type="InterPro" id="IPR055312">
    <property type="entry name" value="FBL15-like"/>
</dbReference>
<dbReference type="Proteomes" id="UP001231189">
    <property type="component" value="Unassembled WGS sequence"/>
</dbReference>
<feature type="compositionally biased region" description="Pro residues" evidence="1">
    <location>
        <begin position="13"/>
        <end position="26"/>
    </location>
</feature>
<comment type="caution">
    <text evidence="3">The sequence shown here is derived from an EMBL/GenBank/DDBJ whole genome shotgun (WGS) entry which is preliminary data.</text>
</comment>
<evidence type="ECO:0000259" key="2">
    <source>
        <dbReference type="PROSITE" id="PS50181"/>
    </source>
</evidence>
<evidence type="ECO:0000256" key="1">
    <source>
        <dbReference type="SAM" id="MobiDB-lite"/>
    </source>
</evidence>
<gene>
    <name evidence="3" type="ORF">QYE76_059693</name>
</gene>
<feature type="region of interest" description="Disordered" evidence="1">
    <location>
        <begin position="1"/>
        <end position="33"/>
    </location>
</feature>
<name>A0AAD8RZ20_LOLMU</name>
<organism evidence="3 4">
    <name type="scientific">Lolium multiflorum</name>
    <name type="common">Italian ryegrass</name>
    <name type="synonym">Lolium perenne subsp. multiflorum</name>
    <dbReference type="NCBI Taxonomy" id="4521"/>
    <lineage>
        <taxon>Eukaryota</taxon>
        <taxon>Viridiplantae</taxon>
        <taxon>Streptophyta</taxon>
        <taxon>Embryophyta</taxon>
        <taxon>Tracheophyta</taxon>
        <taxon>Spermatophyta</taxon>
        <taxon>Magnoliopsida</taxon>
        <taxon>Liliopsida</taxon>
        <taxon>Poales</taxon>
        <taxon>Poaceae</taxon>
        <taxon>BOP clade</taxon>
        <taxon>Pooideae</taxon>
        <taxon>Poodae</taxon>
        <taxon>Poeae</taxon>
        <taxon>Poeae Chloroplast Group 2 (Poeae type)</taxon>
        <taxon>Loliodinae</taxon>
        <taxon>Loliinae</taxon>
        <taxon>Lolium</taxon>
    </lineage>
</organism>
<reference evidence="3" key="1">
    <citation type="submission" date="2023-07" db="EMBL/GenBank/DDBJ databases">
        <title>A chromosome-level genome assembly of Lolium multiflorum.</title>
        <authorList>
            <person name="Chen Y."/>
            <person name="Copetti D."/>
            <person name="Kolliker R."/>
            <person name="Studer B."/>
        </authorList>
    </citation>
    <scope>NUCLEOTIDE SEQUENCE</scope>
    <source>
        <strain evidence="3">02402/16</strain>
        <tissue evidence="3">Leaf</tissue>
    </source>
</reference>
<evidence type="ECO:0000313" key="3">
    <source>
        <dbReference type="EMBL" id="KAK1641888.1"/>
    </source>
</evidence>